<gene>
    <name evidence="3" type="ORF">AMECASPLE_026149</name>
</gene>
<dbReference type="Pfam" id="PF07686">
    <property type="entry name" value="V-set"/>
    <property type="match status" value="1"/>
</dbReference>
<evidence type="ECO:0000313" key="4">
    <source>
        <dbReference type="Proteomes" id="UP001469553"/>
    </source>
</evidence>
<sequence length="217" mass="24154">KEPSITAIIQHPQTDIVHPGSPVSLQCSVLFNSQDKTCPMDHRVYWFQTGLNRSYPSFIYAHGNHGNECENSPEDHSGRKCVYNFSKNVSASDAGTYYCAVASCGVVLFGNGTKLDIEEPNMWDMEKTNTALILLCALLMANVVVTFILVHIIRKKTCQCSNDAVRGHDDQQIQQRDEVSLVYTAPTFTNRKNLKSKRGHEEKPEAVYSVVSGLGID</sequence>
<dbReference type="InterPro" id="IPR036179">
    <property type="entry name" value="Ig-like_dom_sf"/>
</dbReference>
<comment type="caution">
    <text evidence="3">The sequence shown here is derived from an EMBL/GenBank/DDBJ whole genome shotgun (WGS) entry which is preliminary data.</text>
</comment>
<dbReference type="InterPro" id="IPR007110">
    <property type="entry name" value="Ig-like_dom"/>
</dbReference>
<dbReference type="CDD" id="cd00099">
    <property type="entry name" value="IgV"/>
    <property type="match status" value="1"/>
</dbReference>
<reference evidence="3 4" key="1">
    <citation type="submission" date="2021-06" db="EMBL/GenBank/DDBJ databases">
        <authorList>
            <person name="Palmer J.M."/>
        </authorList>
    </citation>
    <scope>NUCLEOTIDE SEQUENCE [LARGE SCALE GENOMIC DNA]</scope>
    <source>
        <strain evidence="3 4">AS_MEX2019</strain>
        <tissue evidence="3">Muscle</tissue>
    </source>
</reference>
<keyword evidence="1" id="KW-0812">Transmembrane</keyword>
<organism evidence="3 4">
    <name type="scientific">Ameca splendens</name>
    <dbReference type="NCBI Taxonomy" id="208324"/>
    <lineage>
        <taxon>Eukaryota</taxon>
        <taxon>Metazoa</taxon>
        <taxon>Chordata</taxon>
        <taxon>Craniata</taxon>
        <taxon>Vertebrata</taxon>
        <taxon>Euteleostomi</taxon>
        <taxon>Actinopterygii</taxon>
        <taxon>Neopterygii</taxon>
        <taxon>Teleostei</taxon>
        <taxon>Neoteleostei</taxon>
        <taxon>Acanthomorphata</taxon>
        <taxon>Ovalentaria</taxon>
        <taxon>Atherinomorphae</taxon>
        <taxon>Cyprinodontiformes</taxon>
        <taxon>Goodeidae</taxon>
        <taxon>Ameca</taxon>
    </lineage>
</organism>
<name>A0ABV0XTW6_9TELE</name>
<proteinExistence type="predicted"/>
<keyword evidence="4" id="KW-1185">Reference proteome</keyword>
<dbReference type="Proteomes" id="UP001469553">
    <property type="component" value="Unassembled WGS sequence"/>
</dbReference>
<dbReference type="EMBL" id="JAHRIP010012048">
    <property type="protein sequence ID" value="MEQ2284884.1"/>
    <property type="molecule type" value="Genomic_DNA"/>
</dbReference>
<dbReference type="InterPro" id="IPR013106">
    <property type="entry name" value="Ig_V-set"/>
</dbReference>
<dbReference type="InterPro" id="IPR013783">
    <property type="entry name" value="Ig-like_fold"/>
</dbReference>
<dbReference type="SMART" id="SM00409">
    <property type="entry name" value="IG"/>
    <property type="match status" value="1"/>
</dbReference>
<feature type="non-terminal residue" evidence="3">
    <location>
        <position position="1"/>
    </location>
</feature>
<keyword evidence="1" id="KW-0472">Membrane</keyword>
<protein>
    <recommendedName>
        <fullName evidence="2">Ig-like domain-containing protein</fullName>
    </recommendedName>
</protein>
<keyword evidence="1" id="KW-1133">Transmembrane helix</keyword>
<feature type="transmembrane region" description="Helical" evidence="1">
    <location>
        <begin position="131"/>
        <end position="153"/>
    </location>
</feature>
<dbReference type="SUPFAM" id="SSF48726">
    <property type="entry name" value="Immunoglobulin"/>
    <property type="match status" value="1"/>
</dbReference>
<dbReference type="PROSITE" id="PS50835">
    <property type="entry name" value="IG_LIKE"/>
    <property type="match status" value="1"/>
</dbReference>
<accession>A0ABV0XTW6</accession>
<evidence type="ECO:0000256" key="1">
    <source>
        <dbReference type="SAM" id="Phobius"/>
    </source>
</evidence>
<dbReference type="InterPro" id="IPR003599">
    <property type="entry name" value="Ig_sub"/>
</dbReference>
<feature type="domain" description="Ig-like" evidence="2">
    <location>
        <begin position="3"/>
        <end position="101"/>
    </location>
</feature>
<evidence type="ECO:0000259" key="2">
    <source>
        <dbReference type="PROSITE" id="PS50835"/>
    </source>
</evidence>
<evidence type="ECO:0000313" key="3">
    <source>
        <dbReference type="EMBL" id="MEQ2284884.1"/>
    </source>
</evidence>
<dbReference type="Gene3D" id="2.60.40.10">
    <property type="entry name" value="Immunoglobulins"/>
    <property type="match status" value="1"/>
</dbReference>